<comment type="similarity">
    <text evidence="1">Belongs to the LanC-like protein family.</text>
</comment>
<evidence type="ECO:0000256" key="2">
    <source>
        <dbReference type="PIRSR" id="PIRSR607822-1"/>
    </source>
</evidence>
<keyword evidence="2" id="KW-0862">Zinc</keyword>
<dbReference type="GO" id="GO:0004672">
    <property type="term" value="F:protein kinase activity"/>
    <property type="evidence" value="ECO:0007669"/>
    <property type="project" value="InterPro"/>
</dbReference>
<protein>
    <recommendedName>
        <fullName evidence="3">Protein kinase domain-containing protein</fullName>
    </recommendedName>
</protein>
<dbReference type="AlphaFoldDB" id="A0A2A7HUQ2"/>
<dbReference type="InterPro" id="IPR000719">
    <property type="entry name" value="Prot_kinase_dom"/>
</dbReference>
<proteinExistence type="inferred from homology"/>
<dbReference type="GO" id="GO:0005886">
    <property type="term" value="C:plasma membrane"/>
    <property type="evidence" value="ECO:0007669"/>
    <property type="project" value="TreeGrafter"/>
</dbReference>
<name>A0A2A7HUQ2_BACCE</name>
<dbReference type="PRINTS" id="PR01950">
    <property type="entry name" value="LANCSUPER"/>
</dbReference>
<accession>A0A2A7HUQ2</accession>
<dbReference type="PRINTS" id="PR01951">
    <property type="entry name" value="LANCEUKARYTE"/>
</dbReference>
<sequence length="800" mass="89667">MSNQDAFILPEDVILTPVRDISKHILKQVEYEEDDYVISRMSSRKTSSIIDAEFADLIREFKTGKTIVQAIIGFSKAKKMDPEQTLEHAYPMIQRFINADILVLENSEKAKTITSSFEPGDRIAEYEVVQCISYIEDTEFYQVKDVNGHLAAIKITLPGRNEEMKIRLAREAAILKHLDGQHVPKLLGTGTFQNADYLALEWFDGATVNISVQNLRNLPKGKSYKARLHLCQNILEAYAHLHANDIIHGDIHERNILVDDYANVKIIDFGISLIDRNDSELKEAPRGGVAHYFEPEFVESYLAGQLSPRANYLSDQYSLAALLYYILTDSYYLNFSIDKKELFRQIANDDPLPFSNHGIEWPEVENVLRKALSKTLVQRFPSVSEFLTCFSQITTEPVITVVQPEVTAQPVDLSDAQRLLDDVLERMGHLSSPLLLEDYQTAPICSVNYGMAGIAYGLYRIAMNRNDAELLSVADVWLSKAVAQTEAKAARAFTNEQLDLTAETVGQISPYHTASGVYLVQALISRARGDFFEQQNAIEKFVAATNAPCDNLDLTLGKSSVLLACSILLDSITDNELADKSSLLALGNELMTSIWDQLNLLPTIQECTALPLLGIAHGWGGLVYAAMRWCESSNLPIPSHIVERLHQLAELGDVKGNGIGWRREYSKYKQPDYLPGWCNGSSGMVFLWTLAHQMLKDEKYLVLAEKTAWNVWEEHIISGNLCCGLAGQAYGMLHLYKHTGDTNWLYRAQEFAKRASANIKSTPIDMLNSLYKGEVGVAVLLADLIKPKSSCMPLFEKESF</sequence>
<dbReference type="SUPFAM" id="SSF56112">
    <property type="entry name" value="Protein kinase-like (PK-like)"/>
    <property type="match status" value="1"/>
</dbReference>
<dbReference type="GO" id="GO:0046872">
    <property type="term" value="F:metal ion binding"/>
    <property type="evidence" value="ECO:0007669"/>
    <property type="project" value="UniProtKB-KW"/>
</dbReference>
<feature type="binding site" evidence="2">
    <location>
        <position position="722"/>
    </location>
    <ligand>
        <name>Zn(2+)</name>
        <dbReference type="ChEBI" id="CHEBI:29105"/>
    </ligand>
</feature>
<dbReference type="Proteomes" id="UP000220006">
    <property type="component" value="Unassembled WGS sequence"/>
</dbReference>
<dbReference type="Gene3D" id="1.10.510.10">
    <property type="entry name" value="Transferase(Phosphotransferase) domain 1"/>
    <property type="match status" value="1"/>
</dbReference>
<dbReference type="InterPro" id="IPR011009">
    <property type="entry name" value="Kinase-like_dom_sf"/>
</dbReference>
<dbReference type="Gene3D" id="1.50.10.10">
    <property type="match status" value="1"/>
</dbReference>
<comment type="caution">
    <text evidence="4">The sequence shown here is derived from an EMBL/GenBank/DDBJ whole genome shotgun (WGS) entry which is preliminary data.</text>
</comment>
<dbReference type="PROSITE" id="PS50011">
    <property type="entry name" value="PROTEIN_KINASE_DOM"/>
    <property type="match status" value="1"/>
</dbReference>
<evidence type="ECO:0000256" key="1">
    <source>
        <dbReference type="ARBA" id="ARBA00007179"/>
    </source>
</evidence>
<dbReference type="InterPro" id="IPR020464">
    <property type="entry name" value="LanC-like_prot_euk"/>
</dbReference>
<organism evidence="4 5">
    <name type="scientific">Bacillus cereus</name>
    <dbReference type="NCBI Taxonomy" id="1396"/>
    <lineage>
        <taxon>Bacteria</taxon>
        <taxon>Bacillati</taxon>
        <taxon>Bacillota</taxon>
        <taxon>Bacilli</taxon>
        <taxon>Bacillales</taxon>
        <taxon>Bacillaceae</taxon>
        <taxon>Bacillus</taxon>
        <taxon>Bacillus cereus group</taxon>
    </lineage>
</organism>
<dbReference type="InterPro" id="IPR012341">
    <property type="entry name" value="6hp_glycosidase-like_sf"/>
</dbReference>
<dbReference type="SUPFAM" id="SSF158745">
    <property type="entry name" value="LanC-like"/>
    <property type="match status" value="1"/>
</dbReference>
<feature type="domain" description="Protein kinase" evidence="3">
    <location>
        <begin position="126"/>
        <end position="435"/>
    </location>
</feature>
<dbReference type="RefSeq" id="WP_097905052.1">
    <property type="nucleotide sequence ID" value="NZ_NVLK01000040.1"/>
</dbReference>
<reference evidence="4 5" key="1">
    <citation type="submission" date="2017-09" db="EMBL/GenBank/DDBJ databases">
        <title>Large-scale bioinformatics analysis of Bacillus genomes uncovers conserved roles of natural products in bacterial physiology.</title>
        <authorList>
            <consortium name="Agbiome Team Llc"/>
            <person name="Bleich R.M."/>
            <person name="Grubbs K.J."/>
            <person name="Santa Maria K.C."/>
            <person name="Allen S.E."/>
            <person name="Farag S."/>
            <person name="Shank E.A."/>
            <person name="Bowers A."/>
        </authorList>
    </citation>
    <scope>NUCLEOTIDE SEQUENCE [LARGE SCALE GENOMIC DNA]</scope>
    <source>
        <strain evidence="4 5">AFS096845</strain>
    </source>
</reference>
<dbReference type="PANTHER" id="PTHR12736:SF7">
    <property type="entry name" value="LANC-LIKE PROTEIN 3"/>
    <property type="match status" value="1"/>
</dbReference>
<gene>
    <name evidence="4" type="ORF">COM96_18820</name>
</gene>
<dbReference type="SMART" id="SM01260">
    <property type="entry name" value="LANC_like"/>
    <property type="match status" value="1"/>
</dbReference>
<dbReference type="GO" id="GO:0031179">
    <property type="term" value="P:peptide modification"/>
    <property type="evidence" value="ECO:0007669"/>
    <property type="project" value="InterPro"/>
</dbReference>
<dbReference type="Pfam" id="PF00069">
    <property type="entry name" value="Pkinase"/>
    <property type="match status" value="1"/>
</dbReference>
<dbReference type="EMBL" id="NVLK01000040">
    <property type="protein sequence ID" value="PEC20563.1"/>
    <property type="molecule type" value="Genomic_DNA"/>
</dbReference>
<evidence type="ECO:0000313" key="4">
    <source>
        <dbReference type="EMBL" id="PEC20563.1"/>
    </source>
</evidence>
<dbReference type="PANTHER" id="PTHR12736">
    <property type="entry name" value="LANC-LIKE PROTEIN"/>
    <property type="match status" value="1"/>
</dbReference>
<dbReference type="Pfam" id="PF05147">
    <property type="entry name" value="LANC_like"/>
    <property type="match status" value="1"/>
</dbReference>
<keyword evidence="2" id="KW-0479">Metal-binding</keyword>
<dbReference type="GO" id="GO:0005524">
    <property type="term" value="F:ATP binding"/>
    <property type="evidence" value="ECO:0007669"/>
    <property type="project" value="InterPro"/>
</dbReference>
<evidence type="ECO:0000313" key="5">
    <source>
        <dbReference type="Proteomes" id="UP000220006"/>
    </source>
</evidence>
<feature type="binding site" evidence="2">
    <location>
        <position position="678"/>
    </location>
    <ligand>
        <name>Zn(2+)</name>
        <dbReference type="ChEBI" id="CHEBI:29105"/>
    </ligand>
</feature>
<evidence type="ECO:0000259" key="3">
    <source>
        <dbReference type="PROSITE" id="PS50011"/>
    </source>
</evidence>
<dbReference type="GO" id="GO:0005975">
    <property type="term" value="P:carbohydrate metabolic process"/>
    <property type="evidence" value="ECO:0007669"/>
    <property type="project" value="InterPro"/>
</dbReference>
<dbReference type="InterPro" id="IPR007822">
    <property type="entry name" value="LANC-like"/>
</dbReference>